<evidence type="ECO:0000259" key="2">
    <source>
        <dbReference type="Pfam" id="PF24883"/>
    </source>
</evidence>
<gene>
    <name evidence="3" type="ORF">B9Z19DRAFT_741463</name>
</gene>
<evidence type="ECO:0000313" key="4">
    <source>
        <dbReference type="Proteomes" id="UP000244722"/>
    </source>
</evidence>
<dbReference type="InterPro" id="IPR056884">
    <property type="entry name" value="NPHP3-like_N"/>
</dbReference>
<sequence length="250" mass="28312">MDPFSITSGAMGILGVSAQILKLCYSIYDYYGGVKNAPQAMRDIMKELEALDPVLYQLRVLALRSQPIPLLQEFSKQGGVIEMCQRELQELADGLQKRIAARGFHGKVGRLTWPLSEAETTKHLLGIQRMKSTILLGLQADSLSASHEVLQLARKVDSSLSQIYNATEEITDSLEYREAEKKRREVLKFKWLHSDDFKERHQLIQDNRQEGTGEWLLRSEEFINWKEGISSRILLGLGIAGAGKTFLRFS</sequence>
<keyword evidence="1" id="KW-0677">Repeat</keyword>
<comment type="caution">
    <text evidence="3">The sequence shown here is derived from an EMBL/GenBank/DDBJ whole genome shotgun (WGS) entry which is preliminary data.</text>
</comment>
<name>A0A2T6ZXS6_TUBBO</name>
<protein>
    <recommendedName>
        <fullName evidence="2">Nephrocystin 3-like N-terminal domain-containing protein</fullName>
    </recommendedName>
</protein>
<proteinExistence type="predicted"/>
<reference evidence="3 4" key="1">
    <citation type="submission" date="2017-04" db="EMBL/GenBank/DDBJ databases">
        <title>Draft genome sequence of Tuber borchii Vittad., a whitish edible truffle.</title>
        <authorList>
            <consortium name="DOE Joint Genome Institute"/>
            <person name="Murat C."/>
            <person name="Kuo A."/>
            <person name="Barry K.W."/>
            <person name="Clum A."/>
            <person name="Dockter R.B."/>
            <person name="Fauchery L."/>
            <person name="Iotti M."/>
            <person name="Kohler A."/>
            <person name="Labutti K."/>
            <person name="Lindquist E.A."/>
            <person name="Lipzen A."/>
            <person name="Ohm R.A."/>
            <person name="Wang M."/>
            <person name="Grigoriev I.V."/>
            <person name="Zambonelli A."/>
            <person name="Martin F.M."/>
        </authorList>
    </citation>
    <scope>NUCLEOTIDE SEQUENCE [LARGE SCALE GENOMIC DNA]</scope>
    <source>
        <strain evidence="3 4">Tbo3840</strain>
    </source>
</reference>
<dbReference type="AlphaFoldDB" id="A0A2T6ZXS6"/>
<keyword evidence="4" id="KW-1185">Reference proteome</keyword>
<dbReference type="EMBL" id="NESQ01000068">
    <property type="protein sequence ID" value="PUU80307.1"/>
    <property type="molecule type" value="Genomic_DNA"/>
</dbReference>
<evidence type="ECO:0000313" key="3">
    <source>
        <dbReference type="EMBL" id="PUU80307.1"/>
    </source>
</evidence>
<organism evidence="3 4">
    <name type="scientific">Tuber borchii</name>
    <name type="common">White truffle</name>
    <dbReference type="NCBI Taxonomy" id="42251"/>
    <lineage>
        <taxon>Eukaryota</taxon>
        <taxon>Fungi</taxon>
        <taxon>Dikarya</taxon>
        <taxon>Ascomycota</taxon>
        <taxon>Pezizomycotina</taxon>
        <taxon>Pezizomycetes</taxon>
        <taxon>Pezizales</taxon>
        <taxon>Tuberaceae</taxon>
        <taxon>Tuber</taxon>
    </lineage>
</organism>
<dbReference type="OrthoDB" id="4062651at2759"/>
<dbReference type="Pfam" id="PF24883">
    <property type="entry name" value="NPHP3_N"/>
    <property type="match status" value="1"/>
</dbReference>
<dbReference type="PANTHER" id="PTHR10039:SF15">
    <property type="entry name" value="NACHT DOMAIN-CONTAINING PROTEIN"/>
    <property type="match status" value="1"/>
</dbReference>
<accession>A0A2T6ZXS6</accession>
<dbReference type="PANTHER" id="PTHR10039">
    <property type="entry name" value="AMELOGENIN"/>
    <property type="match status" value="1"/>
</dbReference>
<dbReference type="Proteomes" id="UP000244722">
    <property type="component" value="Unassembled WGS sequence"/>
</dbReference>
<evidence type="ECO:0000256" key="1">
    <source>
        <dbReference type="ARBA" id="ARBA00022737"/>
    </source>
</evidence>
<feature type="domain" description="Nephrocystin 3-like N-terminal" evidence="2">
    <location>
        <begin position="211"/>
        <end position="247"/>
    </location>
</feature>